<dbReference type="PANTHER" id="PTHR43090:SF2">
    <property type="entry name" value="1-(5-PHOSPHORIBOSYL)-5-[(5-PHOSPHORIBOSYLAMINO)METHYLIDENEAMINO] IMIDAZOLE-4-CARBOXAMIDE ISOMERASE"/>
    <property type="match status" value="1"/>
</dbReference>
<dbReference type="Gene3D" id="3.20.20.70">
    <property type="entry name" value="Aldolase class I"/>
    <property type="match status" value="1"/>
</dbReference>
<keyword evidence="6 9" id="KW-0028">Amino-acid biosynthesis</keyword>
<evidence type="ECO:0000256" key="7">
    <source>
        <dbReference type="ARBA" id="ARBA00023102"/>
    </source>
</evidence>
<proteinExistence type="inferred from homology"/>
<comment type="similarity">
    <text evidence="4 9 10">Belongs to the HisA/HisF family.</text>
</comment>
<keyword evidence="7 9" id="KW-0368">Histidine biosynthesis</keyword>
<evidence type="ECO:0000256" key="8">
    <source>
        <dbReference type="ARBA" id="ARBA00023235"/>
    </source>
</evidence>
<keyword evidence="5 9" id="KW-0963">Cytoplasm</keyword>
<evidence type="ECO:0000256" key="1">
    <source>
        <dbReference type="ARBA" id="ARBA00000901"/>
    </source>
</evidence>
<reference evidence="11 12" key="1">
    <citation type="submission" date="2020-08" db="EMBL/GenBank/DDBJ databases">
        <title>Genome sequence of Sphingomonas daechungensis KACC 18115T.</title>
        <authorList>
            <person name="Hyun D.-W."/>
            <person name="Bae J.-W."/>
        </authorList>
    </citation>
    <scope>NUCLEOTIDE SEQUENCE [LARGE SCALE GENOMIC DNA]</scope>
    <source>
        <strain evidence="11 12">KACC 18115</strain>
    </source>
</reference>
<keyword evidence="8 9" id="KW-0413">Isomerase</keyword>
<comment type="pathway">
    <text evidence="3 9">Amino-acid biosynthesis; L-histidine biosynthesis; L-histidine from 5-phospho-alpha-D-ribose 1-diphosphate: step 4/9.</text>
</comment>
<evidence type="ECO:0000313" key="11">
    <source>
        <dbReference type="EMBL" id="QNP43459.1"/>
    </source>
</evidence>
<gene>
    <name evidence="9" type="primary">hisA</name>
    <name evidence="11" type="ORF">H9L15_01165</name>
</gene>
<dbReference type="InterPro" id="IPR044524">
    <property type="entry name" value="Isoase_HisA-like"/>
</dbReference>
<evidence type="ECO:0000256" key="3">
    <source>
        <dbReference type="ARBA" id="ARBA00005133"/>
    </source>
</evidence>
<evidence type="ECO:0000256" key="10">
    <source>
        <dbReference type="RuleBase" id="RU003657"/>
    </source>
</evidence>
<keyword evidence="12" id="KW-1185">Reference proteome</keyword>
<sequence length="239" mass="25787">MIIYPAMDLIGGRAVRLKQGRFDDVTAYSTEPFEALRGFAAAGASWAHVVDLDGAKTGNPVQRELVAQLARETPLKLQVAGGYRERGQLVRMFDAGVSRVVIGSLAVREPDAVGAWLKEFGPDRITLSLDIRLTEGSPRVAVAGWTEDTGRSLWDVAAQFPNARHLLVTDIGRDGMLQGPNFALYQEIARRLPGVAVQASGGITSLDDLEQLPTDGAIIGKALWEQRISLEEALGLARA</sequence>
<dbReference type="InterPro" id="IPR006062">
    <property type="entry name" value="His_biosynth"/>
</dbReference>
<dbReference type="Proteomes" id="UP000516134">
    <property type="component" value="Chromosome"/>
</dbReference>
<feature type="active site" description="Proton donor" evidence="9">
    <location>
        <position position="130"/>
    </location>
</feature>
<dbReference type="PANTHER" id="PTHR43090">
    <property type="entry name" value="1-(5-PHOSPHORIBOSYL)-5-[(5-PHOSPHORIBOSYLAMINO)METHYLIDENEAMINO] IMIDAZOLE-4-CARBOXAMIDE ISOMERASE"/>
    <property type="match status" value="1"/>
</dbReference>
<dbReference type="SUPFAM" id="SSF51366">
    <property type="entry name" value="Ribulose-phoshate binding barrel"/>
    <property type="match status" value="1"/>
</dbReference>
<evidence type="ECO:0000313" key="12">
    <source>
        <dbReference type="Proteomes" id="UP000516134"/>
    </source>
</evidence>
<comment type="subcellular location">
    <subcellularLocation>
        <location evidence="2 9">Cytoplasm</location>
    </subcellularLocation>
</comment>
<evidence type="ECO:0000256" key="4">
    <source>
        <dbReference type="ARBA" id="ARBA00009667"/>
    </source>
</evidence>
<organism evidence="11 12">
    <name type="scientific">Sphingomonas daechungensis</name>
    <dbReference type="NCBI Taxonomy" id="1176646"/>
    <lineage>
        <taxon>Bacteria</taxon>
        <taxon>Pseudomonadati</taxon>
        <taxon>Pseudomonadota</taxon>
        <taxon>Alphaproteobacteria</taxon>
        <taxon>Sphingomonadales</taxon>
        <taxon>Sphingomonadaceae</taxon>
        <taxon>Sphingomonas</taxon>
    </lineage>
</organism>
<evidence type="ECO:0000256" key="6">
    <source>
        <dbReference type="ARBA" id="ARBA00022605"/>
    </source>
</evidence>
<dbReference type="HAMAP" id="MF_01014">
    <property type="entry name" value="HisA"/>
    <property type="match status" value="1"/>
</dbReference>
<dbReference type="Pfam" id="PF00977">
    <property type="entry name" value="His_biosynth"/>
    <property type="match status" value="1"/>
</dbReference>
<dbReference type="RefSeq" id="WP_187714889.1">
    <property type="nucleotide sequence ID" value="NZ_BAABJC010000001.1"/>
</dbReference>
<dbReference type="EMBL" id="CP060780">
    <property type="protein sequence ID" value="QNP43459.1"/>
    <property type="molecule type" value="Genomic_DNA"/>
</dbReference>
<evidence type="ECO:0000256" key="9">
    <source>
        <dbReference type="HAMAP-Rule" id="MF_01014"/>
    </source>
</evidence>
<dbReference type="CDD" id="cd04732">
    <property type="entry name" value="HisA"/>
    <property type="match status" value="1"/>
</dbReference>
<dbReference type="InterPro" id="IPR023016">
    <property type="entry name" value="HisA/PriA"/>
</dbReference>
<evidence type="ECO:0000256" key="5">
    <source>
        <dbReference type="ARBA" id="ARBA00022490"/>
    </source>
</evidence>
<protein>
    <recommendedName>
        <fullName evidence="9">1-(5-phosphoribosyl)-5-[(5-phosphoribosylamino)methylideneamino] imidazole-4-carboxamide isomerase</fullName>
        <ecNumber evidence="9">5.3.1.16</ecNumber>
    </recommendedName>
    <alternativeName>
        <fullName evidence="9">Phosphoribosylformimino-5-aminoimidazole carboxamide ribotide isomerase</fullName>
    </alternativeName>
</protein>
<dbReference type="EC" id="5.3.1.16" evidence="9"/>
<name>A0ABX6T0T9_9SPHN</name>
<dbReference type="InterPro" id="IPR013785">
    <property type="entry name" value="Aldolase_TIM"/>
</dbReference>
<evidence type="ECO:0000256" key="2">
    <source>
        <dbReference type="ARBA" id="ARBA00004496"/>
    </source>
</evidence>
<dbReference type="GO" id="GO:0016853">
    <property type="term" value="F:isomerase activity"/>
    <property type="evidence" value="ECO:0007669"/>
    <property type="project" value="UniProtKB-KW"/>
</dbReference>
<comment type="catalytic activity">
    <reaction evidence="1 9">
        <text>1-(5-phospho-beta-D-ribosyl)-5-[(5-phospho-beta-D-ribosylamino)methylideneamino]imidazole-4-carboxamide = 5-[(5-phospho-1-deoxy-D-ribulos-1-ylimino)methylamino]-1-(5-phospho-beta-D-ribosyl)imidazole-4-carboxamide</text>
        <dbReference type="Rhea" id="RHEA:15469"/>
        <dbReference type="ChEBI" id="CHEBI:58435"/>
        <dbReference type="ChEBI" id="CHEBI:58525"/>
        <dbReference type="EC" id="5.3.1.16"/>
    </reaction>
</comment>
<dbReference type="InterPro" id="IPR011060">
    <property type="entry name" value="RibuloseP-bd_barrel"/>
</dbReference>
<accession>A0ABX6T0T9</accession>
<feature type="active site" description="Proton acceptor" evidence="9">
    <location>
        <position position="8"/>
    </location>
</feature>